<evidence type="ECO:0000313" key="6">
    <source>
        <dbReference type="Proteomes" id="UP000683507"/>
    </source>
</evidence>
<feature type="domain" description="Aspartyl/asparaginy/proline hydroxylase" evidence="4">
    <location>
        <begin position="26"/>
        <end position="176"/>
    </location>
</feature>
<evidence type="ECO:0000256" key="2">
    <source>
        <dbReference type="ARBA" id="ARBA00022964"/>
    </source>
</evidence>
<dbReference type="Pfam" id="PF05118">
    <property type="entry name" value="Asp_Arg_Hydrox"/>
    <property type="match status" value="1"/>
</dbReference>
<dbReference type="InterPro" id="IPR007803">
    <property type="entry name" value="Asp/Arg/Pro-Hydrxlase"/>
</dbReference>
<dbReference type="Proteomes" id="UP000683507">
    <property type="component" value="Chromosome"/>
</dbReference>
<evidence type="ECO:0000313" key="5">
    <source>
        <dbReference type="EMBL" id="CAG5079128.1"/>
    </source>
</evidence>
<reference evidence="5" key="1">
    <citation type="submission" date="2021-04" db="EMBL/GenBank/DDBJ databases">
        <authorList>
            <person name="Rodrigo-Torres L."/>
            <person name="Arahal R. D."/>
            <person name="Lucena T."/>
        </authorList>
    </citation>
    <scope>NUCLEOTIDE SEQUENCE</scope>
    <source>
        <strain evidence="5">AS29M-1</strain>
    </source>
</reference>
<proteinExistence type="inferred from homology"/>
<dbReference type="PANTHER" id="PTHR46332:SF5">
    <property type="entry name" value="ASPARTATE BETA-HYDROXYLASE DOMAIN CONTAINING 2"/>
    <property type="match status" value="1"/>
</dbReference>
<keyword evidence="3" id="KW-0560">Oxidoreductase</keyword>
<sequence>MPPYSGDEPNYFDENEYDWARDIAAQKEQIKKELLAILKERDGKLIPYYSDAVSTDGSQWATLGFKTWGIDVPFNLNKAPSIKNILDKYPQILSASFNILKAGADLSRHSGDTNAIFRCHLGIDIPGELPEIGFEVNGEQKSWKEGEILIFLDAKEHLGWNHTNGDRLIFLFDVLREEFLEHEFEICINVRSFLLLQWLGGKIKGFLSAPKFIHRIVFWCFKFILILIHPYQSKRGVIIKHD</sequence>
<dbReference type="InterPro" id="IPR027443">
    <property type="entry name" value="IPNS-like_sf"/>
</dbReference>
<dbReference type="Gene3D" id="2.60.120.330">
    <property type="entry name" value="B-lactam Antibiotic, Isopenicillin N Synthase, Chain"/>
    <property type="match status" value="1"/>
</dbReference>
<evidence type="ECO:0000256" key="3">
    <source>
        <dbReference type="ARBA" id="ARBA00023002"/>
    </source>
</evidence>
<protein>
    <recommendedName>
        <fullName evidence="4">Aspartyl/asparaginy/proline hydroxylase domain-containing protein</fullName>
    </recommendedName>
</protein>
<dbReference type="PANTHER" id="PTHR46332">
    <property type="entry name" value="ASPARTATE BETA-HYDROXYLASE DOMAIN-CONTAINING PROTEIN 2"/>
    <property type="match status" value="1"/>
</dbReference>
<dbReference type="GO" id="GO:0051213">
    <property type="term" value="F:dioxygenase activity"/>
    <property type="evidence" value="ECO:0007669"/>
    <property type="project" value="UniProtKB-KW"/>
</dbReference>
<dbReference type="AlphaFoldDB" id="A0A916JM96"/>
<dbReference type="KEGG" id="ptan:CRYO30217_00865"/>
<organism evidence="5 6">
    <name type="scientific">Parvicella tangerina</name>
    <dbReference type="NCBI Taxonomy" id="2829795"/>
    <lineage>
        <taxon>Bacteria</taxon>
        <taxon>Pseudomonadati</taxon>
        <taxon>Bacteroidota</taxon>
        <taxon>Flavobacteriia</taxon>
        <taxon>Flavobacteriales</taxon>
        <taxon>Parvicellaceae</taxon>
        <taxon>Parvicella</taxon>
    </lineage>
</organism>
<evidence type="ECO:0000259" key="4">
    <source>
        <dbReference type="Pfam" id="PF05118"/>
    </source>
</evidence>
<keyword evidence="2" id="KW-0223">Dioxygenase</keyword>
<name>A0A916JM96_9FLAO</name>
<gene>
    <name evidence="5" type="ORF">CRYO30217_00865</name>
</gene>
<dbReference type="SUPFAM" id="SSF51197">
    <property type="entry name" value="Clavaminate synthase-like"/>
    <property type="match status" value="1"/>
</dbReference>
<dbReference type="InterPro" id="IPR051821">
    <property type="entry name" value="Asp/Asn_beta-hydroxylase"/>
</dbReference>
<accession>A0A916JM96</accession>
<keyword evidence="6" id="KW-1185">Reference proteome</keyword>
<dbReference type="GO" id="GO:0016020">
    <property type="term" value="C:membrane"/>
    <property type="evidence" value="ECO:0007669"/>
    <property type="project" value="TreeGrafter"/>
</dbReference>
<evidence type="ECO:0000256" key="1">
    <source>
        <dbReference type="ARBA" id="ARBA00007730"/>
    </source>
</evidence>
<comment type="similarity">
    <text evidence="1">Belongs to the aspartyl/asparaginyl beta-hydroxylase family.</text>
</comment>
<dbReference type="EMBL" id="OU015584">
    <property type="protein sequence ID" value="CAG5079128.1"/>
    <property type="molecule type" value="Genomic_DNA"/>
</dbReference>